<organism evidence="1 2">
    <name type="scientific">Mongoliibacter ruber</name>
    <dbReference type="NCBI Taxonomy" id="1750599"/>
    <lineage>
        <taxon>Bacteria</taxon>
        <taxon>Pseudomonadati</taxon>
        <taxon>Bacteroidota</taxon>
        <taxon>Cytophagia</taxon>
        <taxon>Cytophagales</taxon>
        <taxon>Cyclobacteriaceae</taxon>
        <taxon>Mongoliibacter</taxon>
    </lineage>
</organism>
<gene>
    <name evidence="1" type="ORF">CLW00_102324</name>
</gene>
<protein>
    <recommendedName>
        <fullName evidence="3">DUF4382 domain-containing protein</fullName>
    </recommendedName>
</protein>
<dbReference type="AlphaFoldDB" id="A0A2T0WT40"/>
<comment type="caution">
    <text evidence="1">The sequence shown here is derived from an EMBL/GenBank/DDBJ whole genome shotgun (WGS) entry which is preliminary data.</text>
</comment>
<evidence type="ECO:0008006" key="3">
    <source>
        <dbReference type="Google" id="ProtNLM"/>
    </source>
</evidence>
<accession>A0A2T0WT40</accession>
<evidence type="ECO:0000313" key="1">
    <source>
        <dbReference type="EMBL" id="PRY89848.1"/>
    </source>
</evidence>
<sequence>MGCLGFIALMTSCQEENDGFRPGDAPAIGIAFKLSSDQTGTNANARVLESAVVIESGYFHVEEISLETEGRTANGRFEKEFEIEYDQPKKITLDRFDENADFFIEIAEGEYEEIEFEFELENANDEPAIFLAGTFTDPDGNSIPLQFEYFDDDFEFEVEIEAAEGEYFQVDRVNNPLFLFEMYPSNWFSGLSSAELENAEITNGVLLINSEVNEALFTKVKRKMKDDAEIEIKM</sequence>
<keyword evidence="2" id="KW-1185">Reference proteome</keyword>
<evidence type="ECO:0000313" key="2">
    <source>
        <dbReference type="Proteomes" id="UP000238157"/>
    </source>
</evidence>
<proteinExistence type="predicted"/>
<reference evidence="1 2" key="1">
    <citation type="submission" date="2018-03" db="EMBL/GenBank/DDBJ databases">
        <title>Genomic Encyclopedia of Archaeal and Bacterial Type Strains, Phase II (KMG-II): from individual species to whole genera.</title>
        <authorList>
            <person name="Goeker M."/>
        </authorList>
    </citation>
    <scope>NUCLEOTIDE SEQUENCE [LARGE SCALE GENOMIC DNA]</scope>
    <source>
        <strain evidence="1 2">DSM 27929</strain>
    </source>
</reference>
<name>A0A2T0WT40_9BACT</name>
<dbReference type="EMBL" id="PVTR01000002">
    <property type="protein sequence ID" value="PRY89848.1"/>
    <property type="molecule type" value="Genomic_DNA"/>
</dbReference>
<dbReference type="Proteomes" id="UP000238157">
    <property type="component" value="Unassembled WGS sequence"/>
</dbReference>